<dbReference type="SUPFAM" id="SSF52096">
    <property type="entry name" value="ClpP/crotonase"/>
    <property type="match status" value="1"/>
</dbReference>
<name>A0A7Z7IGP1_9MYCO</name>
<evidence type="ECO:0000256" key="1">
    <source>
        <dbReference type="SAM" id="MobiDB-lite"/>
    </source>
</evidence>
<dbReference type="InterPro" id="IPR027396">
    <property type="entry name" value="DsrEFH-like"/>
</dbReference>
<dbReference type="EC" id="1.1.1.35" evidence="2"/>
<dbReference type="InterPro" id="IPR029045">
    <property type="entry name" value="ClpP/crotonase-like_dom_sf"/>
</dbReference>
<proteinExistence type="predicted"/>
<feature type="compositionally biased region" description="Basic residues" evidence="1">
    <location>
        <begin position="188"/>
        <end position="205"/>
    </location>
</feature>
<dbReference type="EMBL" id="OCTY01000002">
    <property type="protein sequence ID" value="SOJ53053.1"/>
    <property type="molecule type" value="Genomic_DNA"/>
</dbReference>
<dbReference type="Gene3D" id="3.90.226.10">
    <property type="entry name" value="2-enoyl-CoA Hydratase, Chain A, domain 1"/>
    <property type="match status" value="1"/>
</dbReference>
<sequence length="359" mass="39071">MHIDIPIQLDEVKVAVSVASLSFEGDMPAVLFHAGLVITDAADWQAKSQVVVVFHTNAGHVTLDDEAYSANRHIATGNPYKPVVAALIQRGAQVELCGATAKANAWHNADLIPGIKINRNAMARLTQLVQQGYAKTSESYGCWATTKHYRLIRIVMDGGMCRATIGPSADQPPRHGAAYRNRAPHSPSRGRRRSSRARRRLGRPGVLHRTRVHTTVEMFRTLSKATIAVIEGICRGGGTQRLPRLVGRGRALDVILGCLDINAATAEAWGYVERALPVDELRPFVDKLAARIASAPAGGHRSGQTRGRRRPDRGPHDRLAHRGPAGRETLAQPVARERLQAIIDAGAQTRAFQLGERRG</sequence>
<dbReference type="RefSeq" id="WP_260860929.1">
    <property type="nucleotide sequence ID" value="NZ_OCTY01000002.1"/>
</dbReference>
<dbReference type="Proteomes" id="UP000554965">
    <property type="component" value="Unassembled WGS sequence"/>
</dbReference>
<gene>
    <name evidence="2" type="primary">fadJ_1</name>
    <name evidence="2" type="ORF">MSIMFB_00557</name>
</gene>
<evidence type="ECO:0000313" key="2">
    <source>
        <dbReference type="EMBL" id="SOJ53053.1"/>
    </source>
</evidence>
<feature type="region of interest" description="Disordered" evidence="1">
    <location>
        <begin position="295"/>
        <end position="331"/>
    </location>
</feature>
<feature type="region of interest" description="Disordered" evidence="1">
    <location>
        <begin position="165"/>
        <end position="205"/>
    </location>
</feature>
<dbReference type="InterPro" id="IPR003787">
    <property type="entry name" value="Sulphur_relay_DsrE/F-like"/>
</dbReference>
<keyword evidence="2" id="KW-0560">Oxidoreductase</keyword>
<dbReference type="AlphaFoldDB" id="A0A7Z7IGP1"/>
<accession>A0A7Z7IGP1</accession>
<dbReference type="SUPFAM" id="SSF75169">
    <property type="entry name" value="DsrEFH-like"/>
    <property type="match status" value="1"/>
</dbReference>
<keyword evidence="3" id="KW-1185">Reference proteome</keyword>
<dbReference type="Gene3D" id="3.40.1260.10">
    <property type="entry name" value="DsrEFH-like"/>
    <property type="match status" value="1"/>
</dbReference>
<protein>
    <submittedName>
        <fullName evidence="2">Fatty acid oxidation complex subunit alpha</fullName>
        <ecNumber evidence="2">1.1.1.35</ecNumber>
    </submittedName>
</protein>
<dbReference type="CDD" id="cd06558">
    <property type="entry name" value="crotonase-like"/>
    <property type="match status" value="1"/>
</dbReference>
<comment type="caution">
    <text evidence="2">The sequence shown here is derived from an EMBL/GenBank/DDBJ whole genome shotgun (WGS) entry which is preliminary data.</text>
</comment>
<dbReference type="GO" id="GO:0003857">
    <property type="term" value="F:(3S)-3-hydroxyacyl-CoA dehydrogenase (NAD+) activity"/>
    <property type="evidence" value="ECO:0007669"/>
    <property type="project" value="UniProtKB-EC"/>
</dbReference>
<dbReference type="Pfam" id="PF02635">
    <property type="entry name" value="DsrE"/>
    <property type="match status" value="1"/>
</dbReference>
<evidence type="ECO:0000313" key="3">
    <source>
        <dbReference type="Proteomes" id="UP000554965"/>
    </source>
</evidence>
<organism evidence="2 3">
    <name type="scientific">Mycobacterium simulans</name>
    <dbReference type="NCBI Taxonomy" id="627089"/>
    <lineage>
        <taxon>Bacteria</taxon>
        <taxon>Bacillati</taxon>
        <taxon>Actinomycetota</taxon>
        <taxon>Actinomycetes</taxon>
        <taxon>Mycobacteriales</taxon>
        <taxon>Mycobacteriaceae</taxon>
        <taxon>Mycobacterium</taxon>
    </lineage>
</organism>
<reference evidence="2 3" key="1">
    <citation type="submission" date="2017-10" db="EMBL/GenBank/DDBJ databases">
        <authorList>
            <consortium name="Urmite Genomes"/>
        </authorList>
    </citation>
    <scope>NUCLEOTIDE SEQUENCE [LARGE SCALE GENOMIC DNA]</scope>
    <source>
        <strain evidence="2 3">FB-527</strain>
    </source>
</reference>